<feature type="region of interest" description="Disordered" evidence="1">
    <location>
        <begin position="141"/>
        <end position="267"/>
    </location>
</feature>
<dbReference type="RefSeq" id="XP_016212863.1">
    <property type="nucleotide sequence ID" value="XM_016359184.1"/>
</dbReference>
<dbReference type="GeneID" id="27313626"/>
<dbReference type="EMBL" id="KN847546">
    <property type="protein sequence ID" value="KIW02994.1"/>
    <property type="molecule type" value="Genomic_DNA"/>
</dbReference>
<protein>
    <submittedName>
        <fullName evidence="2">Uncharacterized protein</fullName>
    </submittedName>
</protein>
<feature type="compositionally biased region" description="Basic and acidic residues" evidence="1">
    <location>
        <begin position="248"/>
        <end position="261"/>
    </location>
</feature>
<dbReference type="Proteomes" id="UP000053259">
    <property type="component" value="Unassembled WGS sequence"/>
</dbReference>
<dbReference type="VEuPathDB" id="FungiDB:PV09_05653"/>
<accession>A0A0D2AV33</accession>
<dbReference type="AlphaFoldDB" id="A0A0D2AV33"/>
<keyword evidence="3" id="KW-1185">Reference proteome</keyword>
<organism evidence="2 3">
    <name type="scientific">Verruconis gallopava</name>
    <dbReference type="NCBI Taxonomy" id="253628"/>
    <lineage>
        <taxon>Eukaryota</taxon>
        <taxon>Fungi</taxon>
        <taxon>Dikarya</taxon>
        <taxon>Ascomycota</taxon>
        <taxon>Pezizomycotina</taxon>
        <taxon>Dothideomycetes</taxon>
        <taxon>Pleosporomycetidae</taxon>
        <taxon>Venturiales</taxon>
        <taxon>Sympoventuriaceae</taxon>
        <taxon>Verruconis</taxon>
    </lineage>
</organism>
<dbReference type="HOGENOM" id="CLU_994661_0_0_1"/>
<dbReference type="InParanoid" id="A0A0D2AV33"/>
<name>A0A0D2AV33_9PEZI</name>
<evidence type="ECO:0000256" key="1">
    <source>
        <dbReference type="SAM" id="MobiDB-lite"/>
    </source>
</evidence>
<proteinExistence type="predicted"/>
<sequence length="280" mass="31635">MCTQDTFVYNCGHSVEGPDIDRCRKATQNNLPRCSDLIEQELQFPDPCPDCDADRRFNAEVETALQQSTREYGRERRSTGVLRGKDEEEDLCKRIGDMTFEEMRKRRELEEAELMEKVLYRSRVEFEQARDTSGARWRRCTFPVRDDSSPAREAPSSAGRTVLPPSRTQGQVGGDSWSTSSRRWPHQTSQGAPRAEEELETSARIPALGPRIIAAASFTAPSKGSEEDEYGEGEPVDKKDEDEEDDGDKGREERKKGEDGARPANIEALRARRLAAFNTI</sequence>
<feature type="compositionally biased region" description="Polar residues" evidence="1">
    <location>
        <begin position="166"/>
        <end position="191"/>
    </location>
</feature>
<evidence type="ECO:0000313" key="2">
    <source>
        <dbReference type="EMBL" id="KIW02994.1"/>
    </source>
</evidence>
<reference evidence="2 3" key="1">
    <citation type="submission" date="2015-01" db="EMBL/GenBank/DDBJ databases">
        <title>The Genome Sequence of Ochroconis gallopava CBS43764.</title>
        <authorList>
            <consortium name="The Broad Institute Genomics Platform"/>
            <person name="Cuomo C."/>
            <person name="de Hoog S."/>
            <person name="Gorbushina A."/>
            <person name="Stielow B."/>
            <person name="Teixiera M."/>
            <person name="Abouelleil A."/>
            <person name="Chapman S.B."/>
            <person name="Priest M."/>
            <person name="Young S.K."/>
            <person name="Wortman J."/>
            <person name="Nusbaum C."/>
            <person name="Birren B."/>
        </authorList>
    </citation>
    <scope>NUCLEOTIDE SEQUENCE [LARGE SCALE GENOMIC DNA]</scope>
    <source>
        <strain evidence="2 3">CBS 43764</strain>
    </source>
</reference>
<evidence type="ECO:0000313" key="3">
    <source>
        <dbReference type="Proteomes" id="UP000053259"/>
    </source>
</evidence>
<feature type="compositionally biased region" description="Acidic residues" evidence="1">
    <location>
        <begin position="226"/>
        <end position="247"/>
    </location>
</feature>
<gene>
    <name evidence="2" type="ORF">PV09_05653</name>
</gene>